<evidence type="ECO:0000313" key="4">
    <source>
        <dbReference type="EMBL" id="AEF85784.1"/>
    </source>
</evidence>
<dbReference type="eggNOG" id="COG1879">
    <property type="taxonomic scope" value="Bacteria"/>
</dbReference>
<keyword evidence="5" id="KW-1185">Reference proteome</keyword>
<dbReference type="InterPro" id="IPR050555">
    <property type="entry name" value="Bact_Solute-Bind_Prot2"/>
</dbReference>
<evidence type="ECO:0000259" key="3">
    <source>
        <dbReference type="Pfam" id="PF13407"/>
    </source>
</evidence>
<dbReference type="AlphaFoldDB" id="F5YNH7"/>
<evidence type="ECO:0000256" key="1">
    <source>
        <dbReference type="ARBA" id="ARBA00004196"/>
    </source>
</evidence>
<dbReference type="Pfam" id="PF13407">
    <property type="entry name" value="Peripla_BP_4"/>
    <property type="match status" value="1"/>
</dbReference>
<dbReference type="EMBL" id="CP001843">
    <property type="protein sequence ID" value="AEF85784.1"/>
    <property type="molecule type" value="Genomic_DNA"/>
</dbReference>
<comment type="similarity">
    <text evidence="2">Belongs to the bacterial solute-binding protein 2 family.</text>
</comment>
<dbReference type="Proteomes" id="UP000009223">
    <property type="component" value="Chromosome"/>
</dbReference>
<dbReference type="InterPro" id="IPR028082">
    <property type="entry name" value="Peripla_BP_I"/>
</dbReference>
<comment type="subcellular location">
    <subcellularLocation>
        <location evidence="1">Cell envelope</location>
    </subcellularLocation>
</comment>
<dbReference type="GO" id="GO:0030288">
    <property type="term" value="C:outer membrane-bounded periplasmic space"/>
    <property type="evidence" value="ECO:0007669"/>
    <property type="project" value="TreeGrafter"/>
</dbReference>
<dbReference type="GO" id="GO:0030246">
    <property type="term" value="F:carbohydrate binding"/>
    <property type="evidence" value="ECO:0007669"/>
    <property type="project" value="TreeGrafter"/>
</dbReference>
<reference evidence="4 5" key="2">
    <citation type="journal article" date="2011" name="ISME J.">
        <title>RNA-seq reveals cooperative metabolic interactions between two termite-gut spirochete species in co-culture.</title>
        <authorList>
            <person name="Rosenthal A.Z."/>
            <person name="Matson E.G."/>
            <person name="Eldar A."/>
            <person name="Leadbetter J.R."/>
        </authorList>
    </citation>
    <scope>NUCLEOTIDE SEQUENCE [LARGE SCALE GENOMIC DNA]</scope>
    <source>
        <strain evidence="5">ATCC BAA-887 / DSM 12427 / ZAS-2</strain>
    </source>
</reference>
<protein>
    <recommendedName>
        <fullName evidence="3">Periplasmic binding protein domain-containing protein</fullName>
    </recommendedName>
</protein>
<name>F5YNH7_TREPZ</name>
<dbReference type="InterPro" id="IPR025997">
    <property type="entry name" value="SBP_2_dom"/>
</dbReference>
<dbReference type="Gene3D" id="3.40.50.2300">
    <property type="match status" value="2"/>
</dbReference>
<feature type="domain" description="Periplasmic binding protein" evidence="3">
    <location>
        <begin position="46"/>
        <end position="294"/>
    </location>
</feature>
<dbReference type="PANTHER" id="PTHR30036">
    <property type="entry name" value="D-XYLOSE-BINDING PERIPLASMIC PROTEIN"/>
    <property type="match status" value="1"/>
</dbReference>
<dbReference type="PANTHER" id="PTHR30036:SF7">
    <property type="entry name" value="ABC TRANSPORTER PERIPLASMIC-BINDING PROTEIN YPHF"/>
    <property type="match status" value="1"/>
</dbReference>
<sequence>MGIALFGLLSLAAFLVSLFLARDMTSSAGNLTGSSGALPSPLNYHFALYLPDNRNSFFTGIIRGAEQAAAELNLAVSIHSIDPAKNELEMASYTGIDGAVVCPYLDDALARRQLDKLGAQQIPVVIINHNVPNDQPWPFIGSNNFEVGRRVGLSVGAINEGPIRLALVYSDKAPGIYGERELMEMGISAALGQRLAAPILGLRTNLNPLDAEELLYRLFRTRQDINTIIFTDPNDTLAAVQTLIDMNLVGQVQIIGFGDDPGILENIRKGLIACSVLTNPERIGYESIRSLWSLRNTGYTPTSIDTGIGIIDRSSL</sequence>
<dbReference type="SUPFAM" id="SSF53822">
    <property type="entry name" value="Periplasmic binding protein-like I"/>
    <property type="match status" value="1"/>
</dbReference>
<reference evidence="5" key="1">
    <citation type="submission" date="2009-12" db="EMBL/GenBank/DDBJ databases">
        <title>Complete sequence of Treponema primitia strain ZAS-2.</title>
        <authorList>
            <person name="Tetu S.G."/>
            <person name="Matson E."/>
            <person name="Ren Q."/>
            <person name="Seshadri R."/>
            <person name="Elbourne L."/>
            <person name="Hassan K.A."/>
            <person name="Durkin A."/>
            <person name="Radune D."/>
            <person name="Mohamoud Y."/>
            <person name="Shay R."/>
            <person name="Jin S."/>
            <person name="Zhang X."/>
            <person name="Lucey K."/>
            <person name="Ballor N.R."/>
            <person name="Ottesen E."/>
            <person name="Rosenthal R."/>
            <person name="Allen A."/>
            <person name="Leadbetter J.R."/>
            <person name="Paulsen I.T."/>
        </authorList>
    </citation>
    <scope>NUCLEOTIDE SEQUENCE [LARGE SCALE GENOMIC DNA]</scope>
    <source>
        <strain evidence="5">ATCC BAA-887 / DSM 12427 / ZAS-2</strain>
    </source>
</reference>
<gene>
    <name evidence="4" type="ordered locus">TREPR_3006</name>
</gene>
<dbReference type="HOGENOM" id="CLU_037628_3_3_12"/>
<proteinExistence type="inferred from homology"/>
<evidence type="ECO:0000256" key="2">
    <source>
        <dbReference type="ARBA" id="ARBA00007639"/>
    </source>
</evidence>
<accession>F5YNH7</accession>
<dbReference type="STRING" id="545694.TREPR_3006"/>
<dbReference type="KEGG" id="tpi:TREPR_3006"/>
<organism evidence="4 5">
    <name type="scientific">Treponema primitia (strain ATCC BAA-887 / DSM 12427 / ZAS-2)</name>
    <dbReference type="NCBI Taxonomy" id="545694"/>
    <lineage>
        <taxon>Bacteria</taxon>
        <taxon>Pseudomonadati</taxon>
        <taxon>Spirochaetota</taxon>
        <taxon>Spirochaetia</taxon>
        <taxon>Spirochaetales</taxon>
        <taxon>Treponemataceae</taxon>
        <taxon>Treponema</taxon>
    </lineage>
</organism>
<evidence type="ECO:0000313" key="5">
    <source>
        <dbReference type="Proteomes" id="UP000009223"/>
    </source>
</evidence>
<dbReference type="RefSeq" id="WP_015707249.1">
    <property type="nucleotide sequence ID" value="NC_015578.1"/>
</dbReference>